<dbReference type="RefSeq" id="WP_072284099.1">
    <property type="nucleotide sequence ID" value="NZ_CP015519.1"/>
</dbReference>
<evidence type="ECO:0000313" key="2">
    <source>
        <dbReference type="Proteomes" id="UP000182517"/>
    </source>
</evidence>
<gene>
    <name evidence="1" type="ORF">A7E78_09960</name>
</gene>
<dbReference type="KEGG" id="pef:A7E78_09960"/>
<dbReference type="EMBL" id="CP015519">
    <property type="protein sequence ID" value="APG28139.1"/>
    <property type="molecule type" value="Genomic_DNA"/>
</dbReference>
<reference evidence="1 2" key="1">
    <citation type="journal article" date="2017" name="Genome Announc.">
        <title>Complete Genome Sequences of Two Acetylene-Fermenting Pelobacter acetylenicus Strains.</title>
        <authorList>
            <person name="Sutton J.M."/>
            <person name="Baesman S.M."/>
            <person name="Fierst J.L."/>
            <person name="Poret-Peterson A.T."/>
            <person name="Oremland R.S."/>
            <person name="Dunlap D.S."/>
            <person name="Akob D.M."/>
        </authorList>
    </citation>
    <scope>NUCLEOTIDE SEQUENCE [LARGE SCALE GENOMIC DNA]</scope>
    <source>
        <strain evidence="1 2">SFB93</strain>
    </source>
</reference>
<dbReference type="OrthoDB" id="5397740at2"/>
<sequence>MELDLDLLEKLISDRTDDIEKIVSGTGYLPRTVIGVGTFLLDHDGNLDLLTAKQQVTFEKFLKPLLEKLSGK</sequence>
<evidence type="ECO:0000313" key="1">
    <source>
        <dbReference type="EMBL" id="APG28139.1"/>
    </source>
</evidence>
<organism evidence="1 2">
    <name type="scientific">Syntrophotalea acetylenivorans</name>
    <dbReference type="NCBI Taxonomy" id="1842532"/>
    <lineage>
        <taxon>Bacteria</taxon>
        <taxon>Pseudomonadati</taxon>
        <taxon>Thermodesulfobacteriota</taxon>
        <taxon>Desulfuromonadia</taxon>
        <taxon>Desulfuromonadales</taxon>
        <taxon>Syntrophotaleaceae</taxon>
        <taxon>Syntrophotalea</taxon>
    </lineage>
</organism>
<proteinExistence type="predicted"/>
<dbReference type="STRING" id="1842532.A7E78_09960"/>
<dbReference type="AlphaFoldDB" id="A0A1L3GQB7"/>
<accession>A0A1L3GQB7</accession>
<keyword evidence="2" id="KW-1185">Reference proteome</keyword>
<dbReference type="Proteomes" id="UP000182517">
    <property type="component" value="Chromosome"/>
</dbReference>
<protein>
    <submittedName>
        <fullName evidence="1">Uncharacterized protein</fullName>
    </submittedName>
</protein>
<name>A0A1L3GQB7_9BACT</name>